<dbReference type="InterPro" id="IPR037522">
    <property type="entry name" value="HD_GYP_dom"/>
</dbReference>
<protein>
    <recommendedName>
        <fullName evidence="3">HD-GYP domain-containing protein</fullName>
    </recommendedName>
</protein>
<feature type="transmembrane region" description="Helical" evidence="2">
    <location>
        <begin position="124"/>
        <end position="146"/>
    </location>
</feature>
<keyword evidence="5" id="KW-1185">Reference proteome</keyword>
<sequence length="462" mass="48539">MTMRMDPRRARAGALAAGRMETAGRPGWQTVDSGQVLLAAFAALGVLVSVTEVAVVHPVQTDVAVVFGVLIALGELFRMVMPGNREVAPVAAAGAIGYALLVGVGPEGGGRIAALDVVPAVHSAFQVVVVTAAGMAVGSLPHVLVGRAFRMDAMARRLITVALVAVCFRPLLALGLDWPLLLVLMGMVVVASCFADVLIAAMIRAEAVRARFGIAVRDEISVKAPLCAATSATAMLIAVATTVMGPAALLVFTVPILVTQFAFRRYAGIRATYLQTVRALSRVTEVGGYVETGHSRRVSRLAVAMGRELGMSEEDLLELEYAALMHDIGQLSLGDPIPGGATVLASPAEQRRIAELGAEVIRQTGVLDRVAHIVRLSSHPYRTGHGEPPGPAAEPAPGRPLPPPLASRIIKVANAYDDLVGDSADRDRGAAVLERLRLDSAAEYDPAVVEALSRVVDRRPRL</sequence>
<dbReference type="PANTHER" id="PTHR45228">
    <property type="entry name" value="CYCLIC DI-GMP PHOSPHODIESTERASE TM_0186-RELATED"/>
    <property type="match status" value="1"/>
</dbReference>
<evidence type="ECO:0000313" key="4">
    <source>
        <dbReference type="EMBL" id="MQY03408.1"/>
    </source>
</evidence>
<proteinExistence type="predicted"/>
<gene>
    <name evidence="4" type="ORF">ACRB68_14500</name>
</gene>
<evidence type="ECO:0000256" key="1">
    <source>
        <dbReference type="SAM" id="MobiDB-lite"/>
    </source>
</evidence>
<feature type="transmembrane region" description="Helical" evidence="2">
    <location>
        <begin position="36"/>
        <end position="57"/>
    </location>
</feature>
<feature type="transmembrane region" description="Helical" evidence="2">
    <location>
        <begin position="63"/>
        <end position="80"/>
    </location>
</feature>
<keyword evidence="2" id="KW-1133">Transmembrane helix</keyword>
<dbReference type="EMBL" id="WEGH01000001">
    <property type="protein sequence ID" value="MQY03408.1"/>
    <property type="molecule type" value="Genomic_DNA"/>
</dbReference>
<feature type="region of interest" description="Disordered" evidence="1">
    <location>
        <begin position="378"/>
        <end position="404"/>
    </location>
</feature>
<evidence type="ECO:0000313" key="5">
    <source>
        <dbReference type="Proteomes" id="UP000487268"/>
    </source>
</evidence>
<comment type="caution">
    <text evidence="4">The sequence shown here is derived from an EMBL/GenBank/DDBJ whole genome shotgun (WGS) entry which is preliminary data.</text>
</comment>
<feature type="transmembrane region" description="Helical" evidence="2">
    <location>
        <begin position="182"/>
        <end position="203"/>
    </location>
</feature>
<dbReference type="SUPFAM" id="SSF109604">
    <property type="entry name" value="HD-domain/PDEase-like"/>
    <property type="match status" value="1"/>
</dbReference>
<keyword evidence="2" id="KW-0812">Transmembrane</keyword>
<dbReference type="PANTHER" id="PTHR45228:SF4">
    <property type="entry name" value="LIPOPROTEIN"/>
    <property type="match status" value="1"/>
</dbReference>
<name>A0A7K0BQD4_9ACTN</name>
<dbReference type="InterPro" id="IPR006674">
    <property type="entry name" value="HD_domain"/>
</dbReference>
<feature type="transmembrane region" description="Helical" evidence="2">
    <location>
        <begin position="158"/>
        <end position="176"/>
    </location>
</feature>
<dbReference type="PROSITE" id="PS51832">
    <property type="entry name" value="HD_GYP"/>
    <property type="match status" value="1"/>
</dbReference>
<dbReference type="InterPro" id="IPR052020">
    <property type="entry name" value="Cyclic_di-GMP/3'3'-cGAMP_PDE"/>
</dbReference>
<feature type="domain" description="HD-GYP" evidence="3">
    <location>
        <begin position="269"/>
        <end position="462"/>
    </location>
</feature>
<organism evidence="4 5">
    <name type="scientific">Actinomadura macrotermitis</name>
    <dbReference type="NCBI Taxonomy" id="2585200"/>
    <lineage>
        <taxon>Bacteria</taxon>
        <taxon>Bacillati</taxon>
        <taxon>Actinomycetota</taxon>
        <taxon>Actinomycetes</taxon>
        <taxon>Streptosporangiales</taxon>
        <taxon>Thermomonosporaceae</taxon>
        <taxon>Actinomadura</taxon>
    </lineage>
</organism>
<dbReference type="InterPro" id="IPR003607">
    <property type="entry name" value="HD/PDEase_dom"/>
</dbReference>
<dbReference type="Proteomes" id="UP000487268">
    <property type="component" value="Unassembled WGS sequence"/>
</dbReference>
<dbReference type="Pfam" id="PF01966">
    <property type="entry name" value="HD"/>
    <property type="match status" value="1"/>
</dbReference>
<dbReference type="AlphaFoldDB" id="A0A7K0BQD4"/>
<keyword evidence="2" id="KW-0472">Membrane</keyword>
<evidence type="ECO:0000259" key="3">
    <source>
        <dbReference type="PROSITE" id="PS51832"/>
    </source>
</evidence>
<feature type="compositionally biased region" description="Pro residues" evidence="1">
    <location>
        <begin position="388"/>
        <end position="404"/>
    </location>
</feature>
<reference evidence="4 5" key="1">
    <citation type="submission" date="2019-10" db="EMBL/GenBank/DDBJ databases">
        <title>Actinomadura rubteroloni sp. nov. and Actinomadura macrotermitis sp. nov., isolated from the gut of fungus growing-termite Macrotermes natalensis.</title>
        <authorList>
            <person name="Benndorf R."/>
            <person name="Martin K."/>
            <person name="Kuefner M."/>
            <person name="De Beer W."/>
            <person name="Kaster A.-K."/>
            <person name="Vollmers J."/>
            <person name="Poulsen M."/>
            <person name="Beemelmanns C."/>
        </authorList>
    </citation>
    <scope>NUCLEOTIDE SEQUENCE [LARGE SCALE GENOMIC DNA]</scope>
    <source>
        <strain evidence="4 5">RB68</strain>
    </source>
</reference>
<dbReference type="CDD" id="cd00077">
    <property type="entry name" value="HDc"/>
    <property type="match status" value="1"/>
</dbReference>
<dbReference type="Gene3D" id="1.10.3210.10">
    <property type="entry name" value="Hypothetical protein af1432"/>
    <property type="match status" value="1"/>
</dbReference>
<feature type="transmembrane region" description="Helical" evidence="2">
    <location>
        <begin position="87"/>
        <end position="104"/>
    </location>
</feature>
<dbReference type="SMART" id="SM00471">
    <property type="entry name" value="HDc"/>
    <property type="match status" value="1"/>
</dbReference>
<accession>A0A7K0BQD4</accession>
<evidence type="ECO:0000256" key="2">
    <source>
        <dbReference type="SAM" id="Phobius"/>
    </source>
</evidence>
<feature type="transmembrane region" description="Helical" evidence="2">
    <location>
        <begin position="247"/>
        <end position="263"/>
    </location>
</feature>